<dbReference type="Gene3D" id="1.10.560.10">
    <property type="entry name" value="GroEL-like equatorial domain"/>
    <property type="match status" value="1"/>
</dbReference>
<dbReference type="OrthoDB" id="1748577at2759"/>
<name>A0A7R8ZLV2_9CRUS</name>
<dbReference type="InterPro" id="IPR027413">
    <property type="entry name" value="GROEL-like_equatorial_sf"/>
</dbReference>
<dbReference type="EMBL" id="OB660457">
    <property type="protein sequence ID" value="CAD7224874.1"/>
    <property type="molecule type" value="Genomic_DNA"/>
</dbReference>
<protein>
    <submittedName>
        <fullName evidence="1">Uncharacterized protein</fullName>
    </submittedName>
</protein>
<sequence>MFGFCSYAEALKIFPKTLSDNCGSPSTQGVGSNLVLDAKAAGITDLLMVKEWALKYATHAACTVLKVDNIIMAKPAGGPKSRDAGPTDQDDD</sequence>
<accession>A0A7R8ZLV2</accession>
<dbReference type="InterPro" id="IPR002423">
    <property type="entry name" value="Cpn60/GroEL/TCP-1"/>
</dbReference>
<dbReference type="AlphaFoldDB" id="A0A7R8ZLV2"/>
<proteinExistence type="predicted"/>
<reference evidence="1" key="1">
    <citation type="submission" date="2020-11" db="EMBL/GenBank/DDBJ databases">
        <authorList>
            <person name="Tran Van P."/>
        </authorList>
    </citation>
    <scope>NUCLEOTIDE SEQUENCE</scope>
</reference>
<dbReference type="GO" id="GO:0005524">
    <property type="term" value="F:ATP binding"/>
    <property type="evidence" value="ECO:0007669"/>
    <property type="project" value="InterPro"/>
</dbReference>
<gene>
    <name evidence="1" type="ORF">CTOB1V02_LOCUS2826</name>
</gene>
<dbReference type="Pfam" id="PF00118">
    <property type="entry name" value="Cpn60_TCP1"/>
    <property type="match status" value="1"/>
</dbReference>
<dbReference type="SUPFAM" id="SSF48592">
    <property type="entry name" value="GroEL equatorial domain-like"/>
    <property type="match status" value="1"/>
</dbReference>
<organism evidence="1">
    <name type="scientific">Cyprideis torosa</name>
    <dbReference type="NCBI Taxonomy" id="163714"/>
    <lineage>
        <taxon>Eukaryota</taxon>
        <taxon>Metazoa</taxon>
        <taxon>Ecdysozoa</taxon>
        <taxon>Arthropoda</taxon>
        <taxon>Crustacea</taxon>
        <taxon>Oligostraca</taxon>
        <taxon>Ostracoda</taxon>
        <taxon>Podocopa</taxon>
        <taxon>Podocopida</taxon>
        <taxon>Cytherocopina</taxon>
        <taxon>Cytheroidea</taxon>
        <taxon>Cytherideidae</taxon>
        <taxon>Cyprideis</taxon>
    </lineage>
</organism>
<evidence type="ECO:0000313" key="1">
    <source>
        <dbReference type="EMBL" id="CAD7224874.1"/>
    </source>
</evidence>